<dbReference type="GO" id="GO:0006896">
    <property type="term" value="P:Golgi to vacuole transport"/>
    <property type="evidence" value="ECO:0007669"/>
    <property type="project" value="TreeGrafter"/>
</dbReference>
<dbReference type="OrthoDB" id="10264595at2759"/>
<dbReference type="SUPFAM" id="SSF48371">
    <property type="entry name" value="ARM repeat"/>
    <property type="match status" value="1"/>
</dbReference>
<accession>A0A1E4T5L2</accession>
<gene>
    <name evidence="9" type="ORF">CANARDRAFT_195643</name>
</gene>
<evidence type="ECO:0000313" key="10">
    <source>
        <dbReference type="Proteomes" id="UP000094801"/>
    </source>
</evidence>
<feature type="region of interest" description="Disordered" evidence="7">
    <location>
        <begin position="518"/>
        <end position="537"/>
    </location>
</feature>
<comment type="subcellular location">
    <subcellularLocation>
        <location evidence="1">Endomembrane system</location>
    </subcellularLocation>
</comment>
<dbReference type="Gene3D" id="1.25.10.10">
    <property type="entry name" value="Leucine-rich Repeat Variant"/>
    <property type="match status" value="1"/>
</dbReference>
<evidence type="ECO:0000256" key="4">
    <source>
        <dbReference type="ARBA" id="ARBA00022737"/>
    </source>
</evidence>
<dbReference type="InterPro" id="IPR011989">
    <property type="entry name" value="ARM-like"/>
</dbReference>
<dbReference type="Pfam" id="PF01602">
    <property type="entry name" value="Adaptin_N"/>
    <property type="match status" value="1"/>
</dbReference>
<dbReference type="InterPro" id="IPR017105">
    <property type="entry name" value="AP3_complex_dsu"/>
</dbReference>
<dbReference type="STRING" id="983967.A0A1E4T5L2"/>
<dbReference type="GO" id="GO:0006623">
    <property type="term" value="P:protein targeting to vacuole"/>
    <property type="evidence" value="ECO:0007669"/>
    <property type="project" value="TreeGrafter"/>
</dbReference>
<name>A0A1E4T5L2_9ASCO</name>
<evidence type="ECO:0000256" key="7">
    <source>
        <dbReference type="SAM" id="MobiDB-lite"/>
    </source>
</evidence>
<dbReference type="InterPro" id="IPR016024">
    <property type="entry name" value="ARM-type_fold"/>
</dbReference>
<feature type="domain" description="Clathrin/coatomer adaptor adaptin-like N-terminal" evidence="8">
    <location>
        <begin position="45"/>
        <end position="632"/>
    </location>
</feature>
<proteinExistence type="inferred from homology"/>
<protein>
    <recommendedName>
        <fullName evidence="8">Clathrin/coatomer adaptor adaptin-like N-terminal domain-containing protein</fullName>
    </recommendedName>
</protein>
<keyword evidence="6" id="KW-0472">Membrane</keyword>
<dbReference type="GO" id="GO:0030123">
    <property type="term" value="C:AP-3 adaptor complex"/>
    <property type="evidence" value="ECO:0007669"/>
    <property type="project" value="InterPro"/>
</dbReference>
<keyword evidence="10" id="KW-1185">Reference proteome</keyword>
<evidence type="ECO:0000313" key="9">
    <source>
        <dbReference type="EMBL" id="ODV87011.1"/>
    </source>
</evidence>
<keyword evidence="4" id="KW-0677">Repeat</keyword>
<evidence type="ECO:0000256" key="2">
    <source>
        <dbReference type="ARBA" id="ARBA00006613"/>
    </source>
</evidence>
<dbReference type="InterPro" id="IPR002553">
    <property type="entry name" value="Clathrin/coatomer_adapt-like_N"/>
</dbReference>
<sequence>MSSEQVRARLRPFGISFYTSLTDLIKGIRLNNHDPDRLTNFLEISIQECRKELKTTDLELKSMAVLKLAYLEMYGFDMSWCSFHVLEVMSSSKFQHKRIGYLAAIQILQRQNNEDALMLMTNLLKKDINSSNFVESGMAISGIAAIVTNELAQDICDDMVKMLNHSKPFIRKKAVLAMYKIFLKFPEALRSNFNRLIEKLDDEDNSVVSATVNVICELANKNPKNYVDLAPRLFGLLKDTHNNWMVIRLLKLLSSLSLIEPRLKYILLPAILELMESTKALSLVYESISCILNGQMLTSEDTKIAKVIINKLIQFLENDDQDLKYVGLLAFIKTCKIHKDLIKKHDKIILASIYDNDLTIREKSLEIIDSLVTEKNIVLIVTRLLIQLVPVDEQTNNEPILVTEKYKYQVITKIIQICSMDNYQNIPNFRWYLGVLKDIINLNKDNKIANVDKIISEQFVDMAIRVPSIRGPLVSACIELVVLTEEYELFTFYNGLKNCIWIIGEYYTDYIAASLDSEDEDEDEDTSDEEEEDDVSKGKITGAQIIEKITNQSFLKRNSSLEIYNSTVPIYIQSMAKLYGKYCNSLDYDWSKDDLTHVIGLTKHLIGWLESYQQCTNFEVQERSLSFAEILKLVLESLQTDLEADDDVERKPAPYFLSSGYSQLFNSYQIKPVSSTIQQAIPLPSDLDL</sequence>
<evidence type="ECO:0000256" key="3">
    <source>
        <dbReference type="ARBA" id="ARBA00022448"/>
    </source>
</evidence>
<dbReference type="PIRSF" id="PIRSF037092">
    <property type="entry name" value="AP3_complex_delta"/>
    <property type="match status" value="1"/>
</dbReference>
<dbReference type="PANTHER" id="PTHR22781">
    <property type="entry name" value="DELTA ADAPTIN-RELATED"/>
    <property type="match status" value="1"/>
</dbReference>
<keyword evidence="5" id="KW-0653">Protein transport</keyword>
<evidence type="ECO:0000256" key="6">
    <source>
        <dbReference type="ARBA" id="ARBA00023136"/>
    </source>
</evidence>
<evidence type="ECO:0000259" key="8">
    <source>
        <dbReference type="Pfam" id="PF01602"/>
    </source>
</evidence>
<feature type="compositionally biased region" description="Acidic residues" evidence="7">
    <location>
        <begin position="518"/>
        <end position="534"/>
    </location>
</feature>
<dbReference type="EMBL" id="KV453849">
    <property type="protein sequence ID" value="ODV87011.1"/>
    <property type="molecule type" value="Genomic_DNA"/>
</dbReference>
<dbReference type="Proteomes" id="UP000094801">
    <property type="component" value="Unassembled WGS sequence"/>
</dbReference>
<dbReference type="AlphaFoldDB" id="A0A1E4T5L2"/>
<comment type="similarity">
    <text evidence="2">Belongs to the adaptor complexes large subunit family.</text>
</comment>
<reference evidence="10" key="1">
    <citation type="submission" date="2016-04" db="EMBL/GenBank/DDBJ databases">
        <title>Comparative genomics of biotechnologically important yeasts.</title>
        <authorList>
            <consortium name="DOE Joint Genome Institute"/>
            <person name="Riley R."/>
            <person name="Haridas S."/>
            <person name="Wolfe K.H."/>
            <person name="Lopes M.R."/>
            <person name="Hittinger C.T."/>
            <person name="Goker M."/>
            <person name="Salamov A."/>
            <person name="Wisecaver J."/>
            <person name="Long T.M."/>
            <person name="Aerts A.L."/>
            <person name="Barry K."/>
            <person name="Choi C."/>
            <person name="Clum A."/>
            <person name="Coughlan A.Y."/>
            <person name="Deshpande S."/>
            <person name="Douglass A.P."/>
            <person name="Hanson S.J."/>
            <person name="Klenk H.-P."/>
            <person name="Labutti K."/>
            <person name="Lapidus A."/>
            <person name="Lindquist E."/>
            <person name="Lipzen A."/>
            <person name="Meier-Kolthoff J.P."/>
            <person name="Ohm R.A."/>
            <person name="Otillar R.P."/>
            <person name="Pangilinan J."/>
            <person name="Peng Y."/>
            <person name="Rokas A."/>
            <person name="Rosa C.A."/>
            <person name="Scheuner C."/>
            <person name="Sibirny A.A."/>
            <person name="Slot J.C."/>
            <person name="Stielow J.B."/>
            <person name="Sun H."/>
            <person name="Kurtzman C.P."/>
            <person name="Blackwell M."/>
            <person name="Grigoriev I.V."/>
            <person name="Jeffries T.W."/>
        </authorList>
    </citation>
    <scope>NUCLEOTIDE SEQUENCE [LARGE SCALE GENOMIC DNA]</scope>
    <source>
        <strain evidence="10">NRRL YB-2248</strain>
    </source>
</reference>
<organism evidence="9 10">
    <name type="scientific">[Candida] arabinofermentans NRRL YB-2248</name>
    <dbReference type="NCBI Taxonomy" id="983967"/>
    <lineage>
        <taxon>Eukaryota</taxon>
        <taxon>Fungi</taxon>
        <taxon>Dikarya</taxon>
        <taxon>Ascomycota</taxon>
        <taxon>Saccharomycotina</taxon>
        <taxon>Pichiomycetes</taxon>
        <taxon>Pichiales</taxon>
        <taxon>Pichiaceae</taxon>
        <taxon>Ogataea</taxon>
        <taxon>Ogataea/Candida clade</taxon>
    </lineage>
</organism>
<dbReference type="GO" id="GO:0010008">
    <property type="term" value="C:endosome membrane"/>
    <property type="evidence" value="ECO:0007669"/>
    <property type="project" value="TreeGrafter"/>
</dbReference>
<feature type="non-terminal residue" evidence="9">
    <location>
        <position position="689"/>
    </location>
</feature>
<keyword evidence="3" id="KW-0813">Transport</keyword>
<evidence type="ECO:0000256" key="5">
    <source>
        <dbReference type="ARBA" id="ARBA00022927"/>
    </source>
</evidence>
<evidence type="ECO:0000256" key="1">
    <source>
        <dbReference type="ARBA" id="ARBA00004308"/>
    </source>
</evidence>
<dbReference type="PANTHER" id="PTHR22781:SF12">
    <property type="entry name" value="AP-3 COMPLEX SUBUNIT DELTA-1"/>
    <property type="match status" value="1"/>
</dbReference>